<name>A0AAW2C3L6_9ROSI</name>
<proteinExistence type="predicted"/>
<organism evidence="1 2">
    <name type="scientific">Lithocarpus litseifolius</name>
    <dbReference type="NCBI Taxonomy" id="425828"/>
    <lineage>
        <taxon>Eukaryota</taxon>
        <taxon>Viridiplantae</taxon>
        <taxon>Streptophyta</taxon>
        <taxon>Embryophyta</taxon>
        <taxon>Tracheophyta</taxon>
        <taxon>Spermatophyta</taxon>
        <taxon>Magnoliopsida</taxon>
        <taxon>eudicotyledons</taxon>
        <taxon>Gunneridae</taxon>
        <taxon>Pentapetalae</taxon>
        <taxon>rosids</taxon>
        <taxon>fabids</taxon>
        <taxon>Fagales</taxon>
        <taxon>Fagaceae</taxon>
        <taxon>Lithocarpus</taxon>
    </lineage>
</organism>
<keyword evidence="2" id="KW-1185">Reference proteome</keyword>
<dbReference type="EMBL" id="JAZDWU010000009">
    <property type="protein sequence ID" value="KAK9992528.1"/>
    <property type="molecule type" value="Genomic_DNA"/>
</dbReference>
<evidence type="ECO:0000313" key="1">
    <source>
        <dbReference type="EMBL" id="KAK9992528.1"/>
    </source>
</evidence>
<sequence length="220" mass="25536">MDVTSFTEFSFPSSLSKLGTLPSRLDKSLEVDCFFSIAGPFFQCIAPRELPDPTTTVFRMDWQDNLEDDEDENWVSNWDRRRRMAVAQVLCYVTYAMYVRHVYYDRHLVHQSATSLNNKKRKAPGDDVCVREFEGIRDAIKDVAEAIREGNDIIKRGQSLVYSEEEVFAELVNMGCDKNLRYKAYTFLTQDAARVRAFFGCPTDERKDFLLQMMFSPQDP</sequence>
<dbReference type="AlphaFoldDB" id="A0AAW2C3L6"/>
<dbReference type="Proteomes" id="UP001459277">
    <property type="component" value="Unassembled WGS sequence"/>
</dbReference>
<evidence type="ECO:0000313" key="2">
    <source>
        <dbReference type="Proteomes" id="UP001459277"/>
    </source>
</evidence>
<comment type="caution">
    <text evidence="1">The sequence shown here is derived from an EMBL/GenBank/DDBJ whole genome shotgun (WGS) entry which is preliminary data.</text>
</comment>
<gene>
    <name evidence="1" type="ORF">SO802_027513</name>
</gene>
<accession>A0AAW2C3L6</accession>
<reference evidence="1 2" key="1">
    <citation type="submission" date="2024-01" db="EMBL/GenBank/DDBJ databases">
        <title>A telomere-to-telomere, gap-free genome of sweet tea (Lithocarpus litseifolius).</title>
        <authorList>
            <person name="Zhou J."/>
        </authorList>
    </citation>
    <scope>NUCLEOTIDE SEQUENCE [LARGE SCALE GENOMIC DNA]</scope>
    <source>
        <strain evidence="1">Zhou-2022a</strain>
        <tissue evidence="1">Leaf</tissue>
    </source>
</reference>
<protein>
    <submittedName>
        <fullName evidence="1">Uncharacterized protein</fullName>
    </submittedName>
</protein>